<gene>
    <name evidence="1" type="ORF">WI372_13605</name>
</gene>
<sequence length="172" mass="19395">MSQDLQQTVASWLEALQCEFRPVDDPRVAWRYEVKYPSRRDDHVMHVAGVPGPVPSIAIASITRMSPRHEQRYSGLPDEEKRVFLFGLRHTLNTPEVDFELKGPGGLGCPEAFQVSVRRFIDGLTLDSFARSLGAVYKTELSAVWFIQETLDQDPTTPPVFFDFDGADLPEA</sequence>
<dbReference type="EMBL" id="JBBHLI010000008">
    <property type="protein sequence ID" value="MEK9502023.1"/>
    <property type="molecule type" value="Genomic_DNA"/>
</dbReference>
<dbReference type="Pfam" id="PF10061">
    <property type="entry name" value="DUF2299"/>
    <property type="match status" value="1"/>
</dbReference>
<organism evidence="1 2">
    <name type="scientific">Gaopeijia maritima</name>
    <dbReference type="NCBI Taxonomy" id="3119007"/>
    <lineage>
        <taxon>Bacteria</taxon>
        <taxon>Pseudomonadati</taxon>
        <taxon>Gemmatimonadota</taxon>
        <taxon>Longimicrobiia</taxon>
        <taxon>Gaopeijiales</taxon>
        <taxon>Gaopeijiaceae</taxon>
        <taxon>Gaopeijia</taxon>
    </lineage>
</organism>
<dbReference type="InterPro" id="IPR018747">
    <property type="entry name" value="DUF2299"/>
</dbReference>
<dbReference type="RefSeq" id="WP_405280652.1">
    <property type="nucleotide sequence ID" value="NZ_CP144380.1"/>
</dbReference>
<dbReference type="Proteomes" id="UP001484239">
    <property type="component" value="Unassembled WGS sequence"/>
</dbReference>
<name>A0ABU9EBC4_9BACT</name>
<reference evidence="1 2" key="1">
    <citation type="submission" date="2024-02" db="EMBL/GenBank/DDBJ databases">
        <title>A novel Gemmatimonadota bacterium.</title>
        <authorList>
            <person name="Du Z.-J."/>
            <person name="Ye Y.-Q."/>
        </authorList>
    </citation>
    <scope>NUCLEOTIDE SEQUENCE [LARGE SCALE GENOMIC DNA]</scope>
    <source>
        <strain evidence="1 2">DH-20</strain>
    </source>
</reference>
<comment type="caution">
    <text evidence="1">The sequence shown here is derived from an EMBL/GenBank/DDBJ whole genome shotgun (WGS) entry which is preliminary data.</text>
</comment>
<dbReference type="Gene3D" id="3.30.1460.10">
    <property type="match status" value="1"/>
</dbReference>
<evidence type="ECO:0000313" key="2">
    <source>
        <dbReference type="Proteomes" id="UP001484239"/>
    </source>
</evidence>
<protein>
    <submittedName>
        <fullName evidence="1">DUF2299 family protein</fullName>
    </submittedName>
</protein>
<proteinExistence type="predicted"/>
<evidence type="ECO:0000313" key="1">
    <source>
        <dbReference type="EMBL" id="MEK9502023.1"/>
    </source>
</evidence>
<keyword evidence="2" id="KW-1185">Reference proteome</keyword>
<accession>A0ABU9EBC4</accession>